<comment type="caution">
    <text evidence="1">The sequence shown here is derived from an EMBL/GenBank/DDBJ whole genome shotgun (WGS) entry which is preliminary data.</text>
</comment>
<dbReference type="OrthoDB" id="6145340at2759"/>
<sequence length="484" mass="54658">MMWPPPDPKEVSDGNPKIQCSLHDDYCVIAACETCDDRLVCIQCMNSSCFGHTLCNLEEVAERRKQNISCLLRDAEVLAIPKLEVHLNQVRRKRVLLSTHCDDVSRNIRKQAQELKRSVDTICEKLVEECAVFQKRKDDILKTFEDNISKDHAELLDSISKVKNIISSCKLQDILLHEDVISVLSKPQSKTCVPVVAAVWFTPTDVDMVKLNRLFGTMQRSVPISEFEHIPSEVRSICIVGEQAWITCDGNKELYLTNKEGDCVRSIKVYTYSMNQIMDICLGADDSVWVARRDGIMTQLMPHDVREDRFFIGVNATAYSLYVFNDGDIVIGLVEGVFRMRGKLVRYSPKGEVLDRAVRDNDGNLLFSTPNKVRGCDESREIAVVNLDNKGHHSVVILDADMKFKLNFKGKTPFHPSDVCFDSGQNILISDRASMSVMLLDSHGRMCRNLLVTTLAPSAIRIQGNGDLWTGFENGMVRVYKYAP</sequence>
<dbReference type="PANTHER" id="PTHR25462:SF296">
    <property type="entry name" value="MEIOTIC P26, ISOFORM F"/>
    <property type="match status" value="1"/>
</dbReference>
<dbReference type="SUPFAM" id="SSF57845">
    <property type="entry name" value="B-box zinc-binding domain"/>
    <property type="match status" value="1"/>
</dbReference>
<dbReference type="InterPro" id="IPR047153">
    <property type="entry name" value="TRIM45/56/19-like"/>
</dbReference>
<dbReference type="SUPFAM" id="SSF101898">
    <property type="entry name" value="NHL repeat"/>
    <property type="match status" value="1"/>
</dbReference>
<dbReference type="InterPro" id="IPR011042">
    <property type="entry name" value="6-blade_b-propeller_TolB-like"/>
</dbReference>
<dbReference type="Gene3D" id="3.30.160.60">
    <property type="entry name" value="Classic Zinc Finger"/>
    <property type="match status" value="1"/>
</dbReference>
<name>A0A210QP10_MIZYE</name>
<dbReference type="Proteomes" id="UP000242188">
    <property type="component" value="Unassembled WGS sequence"/>
</dbReference>
<dbReference type="PANTHER" id="PTHR25462">
    <property type="entry name" value="BONUS, ISOFORM C-RELATED"/>
    <property type="match status" value="1"/>
</dbReference>
<gene>
    <name evidence="1" type="ORF">KP79_PYT22418</name>
</gene>
<evidence type="ECO:0000313" key="1">
    <source>
        <dbReference type="EMBL" id="OWF50469.1"/>
    </source>
</evidence>
<evidence type="ECO:0008006" key="3">
    <source>
        <dbReference type="Google" id="ProtNLM"/>
    </source>
</evidence>
<accession>A0A210QP10</accession>
<keyword evidence="2" id="KW-1185">Reference proteome</keyword>
<organism evidence="1 2">
    <name type="scientific">Mizuhopecten yessoensis</name>
    <name type="common">Japanese scallop</name>
    <name type="synonym">Patinopecten yessoensis</name>
    <dbReference type="NCBI Taxonomy" id="6573"/>
    <lineage>
        <taxon>Eukaryota</taxon>
        <taxon>Metazoa</taxon>
        <taxon>Spiralia</taxon>
        <taxon>Lophotrochozoa</taxon>
        <taxon>Mollusca</taxon>
        <taxon>Bivalvia</taxon>
        <taxon>Autobranchia</taxon>
        <taxon>Pteriomorphia</taxon>
        <taxon>Pectinida</taxon>
        <taxon>Pectinoidea</taxon>
        <taxon>Pectinidae</taxon>
        <taxon>Mizuhopecten</taxon>
    </lineage>
</organism>
<dbReference type="AlphaFoldDB" id="A0A210QP10"/>
<dbReference type="Gene3D" id="2.120.10.30">
    <property type="entry name" value="TolB, C-terminal domain"/>
    <property type="match status" value="1"/>
</dbReference>
<proteinExistence type="predicted"/>
<evidence type="ECO:0000313" key="2">
    <source>
        <dbReference type="Proteomes" id="UP000242188"/>
    </source>
</evidence>
<protein>
    <recommendedName>
        <fullName evidence="3">Tripartite motif-containing protein 2</fullName>
    </recommendedName>
</protein>
<reference evidence="1 2" key="1">
    <citation type="journal article" date="2017" name="Nat. Ecol. Evol.">
        <title>Scallop genome provides insights into evolution of bilaterian karyotype and development.</title>
        <authorList>
            <person name="Wang S."/>
            <person name="Zhang J."/>
            <person name="Jiao W."/>
            <person name="Li J."/>
            <person name="Xun X."/>
            <person name="Sun Y."/>
            <person name="Guo X."/>
            <person name="Huan P."/>
            <person name="Dong B."/>
            <person name="Zhang L."/>
            <person name="Hu X."/>
            <person name="Sun X."/>
            <person name="Wang J."/>
            <person name="Zhao C."/>
            <person name="Wang Y."/>
            <person name="Wang D."/>
            <person name="Huang X."/>
            <person name="Wang R."/>
            <person name="Lv J."/>
            <person name="Li Y."/>
            <person name="Zhang Z."/>
            <person name="Liu B."/>
            <person name="Lu W."/>
            <person name="Hui Y."/>
            <person name="Liang J."/>
            <person name="Zhou Z."/>
            <person name="Hou R."/>
            <person name="Li X."/>
            <person name="Liu Y."/>
            <person name="Li H."/>
            <person name="Ning X."/>
            <person name="Lin Y."/>
            <person name="Zhao L."/>
            <person name="Xing Q."/>
            <person name="Dou J."/>
            <person name="Li Y."/>
            <person name="Mao J."/>
            <person name="Guo H."/>
            <person name="Dou H."/>
            <person name="Li T."/>
            <person name="Mu C."/>
            <person name="Jiang W."/>
            <person name="Fu Q."/>
            <person name="Fu X."/>
            <person name="Miao Y."/>
            <person name="Liu J."/>
            <person name="Yu Q."/>
            <person name="Li R."/>
            <person name="Liao H."/>
            <person name="Li X."/>
            <person name="Kong Y."/>
            <person name="Jiang Z."/>
            <person name="Chourrout D."/>
            <person name="Li R."/>
            <person name="Bao Z."/>
        </authorList>
    </citation>
    <scope>NUCLEOTIDE SEQUENCE [LARGE SCALE GENOMIC DNA]</scope>
    <source>
        <strain evidence="1 2">PY_sf001</strain>
    </source>
</reference>
<dbReference type="EMBL" id="NEDP02002595">
    <property type="protein sequence ID" value="OWF50469.1"/>
    <property type="molecule type" value="Genomic_DNA"/>
</dbReference>